<dbReference type="NCBIfam" id="TIGR01484">
    <property type="entry name" value="HAD-SF-IIB"/>
    <property type="match status" value="1"/>
</dbReference>
<dbReference type="OrthoDB" id="193379at2"/>
<protein>
    <submittedName>
        <fullName evidence="4">HAD-superfamily hydrolase, subfamily IIB</fullName>
    </submittedName>
</protein>
<dbReference type="EMBL" id="AAOW01000001">
    <property type="protein sequence ID" value="EAR63015.1"/>
    <property type="molecule type" value="Genomic_DNA"/>
</dbReference>
<organism evidence="4 5">
    <name type="scientific">Neptuniibacter caesariensis</name>
    <dbReference type="NCBI Taxonomy" id="207954"/>
    <lineage>
        <taxon>Bacteria</taxon>
        <taxon>Pseudomonadati</taxon>
        <taxon>Pseudomonadota</taxon>
        <taxon>Gammaproteobacteria</taxon>
        <taxon>Oceanospirillales</taxon>
        <taxon>Oceanospirillaceae</taxon>
        <taxon>Neptuniibacter</taxon>
    </lineage>
</organism>
<dbReference type="SFLD" id="SFLDS00003">
    <property type="entry name" value="Haloacid_Dehalogenase"/>
    <property type="match status" value="1"/>
</dbReference>
<dbReference type="SUPFAM" id="SSF56784">
    <property type="entry name" value="HAD-like"/>
    <property type="match status" value="1"/>
</dbReference>
<dbReference type="PANTHER" id="PTHR10000:SF8">
    <property type="entry name" value="HAD SUPERFAMILY HYDROLASE-LIKE, TYPE 3"/>
    <property type="match status" value="1"/>
</dbReference>
<dbReference type="InterPro" id="IPR006379">
    <property type="entry name" value="HAD-SF_hydro_IIB"/>
</dbReference>
<dbReference type="AlphaFoldDB" id="A0A7U8C7I7"/>
<gene>
    <name evidence="4" type="ORF">MED92_07846</name>
</gene>
<sequence>MIDLTLIFTDLDGSLLDHHSYGFSAAEPLLSRLEQHNIPVIPATSKTFAELIPLRDSLDNHHPFIVENGAGIYIPQDYFPEQLNQPIVDGYHLKKLSQPRSTWQSILQHLERSFPNEFITFAELGTHGISTSTGLSLEGAQQANLRSFSEPVLWKSTEQRKRAFIASLQEAGANVLQGGRFLHVSGHCDKGQALQWLTQYYKNNTPQKTITTIAAGDGENDVAMLEAAQQAIIIRSPVNAAPRVRNPYQYLTKACGPEGWVEGVMYCLSTSLFNSIN</sequence>
<keyword evidence="3" id="KW-0460">Magnesium</keyword>
<dbReference type="Gene3D" id="3.30.980.20">
    <property type="entry name" value="Putative mannosyl-3-phosphoglycerate phosphatase, domain 2"/>
    <property type="match status" value="1"/>
</dbReference>
<dbReference type="GO" id="GO:0005829">
    <property type="term" value="C:cytosol"/>
    <property type="evidence" value="ECO:0007669"/>
    <property type="project" value="TreeGrafter"/>
</dbReference>
<dbReference type="SFLD" id="SFLDG01140">
    <property type="entry name" value="C2.B:_Phosphomannomutase_and_P"/>
    <property type="match status" value="1"/>
</dbReference>
<dbReference type="Gene3D" id="3.40.50.1000">
    <property type="entry name" value="HAD superfamily/HAD-like"/>
    <property type="match status" value="1"/>
</dbReference>
<reference evidence="4 5" key="1">
    <citation type="submission" date="2006-02" db="EMBL/GenBank/DDBJ databases">
        <authorList>
            <person name="Pinhassi J."/>
            <person name="Pedros-Alio C."/>
            <person name="Ferriera S."/>
            <person name="Johnson J."/>
            <person name="Kravitz S."/>
            <person name="Halpern A."/>
            <person name="Remington K."/>
            <person name="Beeson K."/>
            <person name="Tran B."/>
            <person name="Rogers Y.-H."/>
            <person name="Friedman R."/>
            <person name="Venter J.C."/>
        </authorList>
    </citation>
    <scope>NUCLEOTIDE SEQUENCE [LARGE SCALE GENOMIC DNA]</scope>
    <source>
        <strain evidence="4 5">MED92</strain>
    </source>
</reference>
<dbReference type="InterPro" id="IPR023214">
    <property type="entry name" value="HAD_sf"/>
</dbReference>
<evidence type="ECO:0000313" key="4">
    <source>
        <dbReference type="EMBL" id="EAR63015.1"/>
    </source>
</evidence>
<keyword evidence="1" id="KW-0479">Metal-binding</keyword>
<evidence type="ECO:0000313" key="5">
    <source>
        <dbReference type="Proteomes" id="UP000002171"/>
    </source>
</evidence>
<evidence type="ECO:0000256" key="3">
    <source>
        <dbReference type="ARBA" id="ARBA00022842"/>
    </source>
</evidence>
<keyword evidence="5" id="KW-1185">Reference proteome</keyword>
<dbReference type="InterPro" id="IPR036412">
    <property type="entry name" value="HAD-like_sf"/>
</dbReference>
<name>A0A7U8C7I7_NEPCE</name>
<evidence type="ECO:0000256" key="2">
    <source>
        <dbReference type="ARBA" id="ARBA00022801"/>
    </source>
</evidence>
<dbReference type="RefSeq" id="WP_007022033.1">
    <property type="nucleotide sequence ID" value="NZ_CH724126.1"/>
</dbReference>
<proteinExistence type="predicted"/>
<dbReference type="GO" id="GO:0000287">
    <property type="term" value="F:magnesium ion binding"/>
    <property type="evidence" value="ECO:0007669"/>
    <property type="project" value="UniProtKB-ARBA"/>
</dbReference>
<dbReference type="InterPro" id="IPR006381">
    <property type="entry name" value="HAD-SF-IIB-MPGP"/>
</dbReference>
<accession>A0A7U8C7I7</accession>
<dbReference type="SFLD" id="SFLDG01142">
    <property type="entry name" value="C2.B.2:_Mannosyl-3-phosphoglyc"/>
    <property type="match status" value="1"/>
</dbReference>
<comment type="caution">
    <text evidence="4">The sequence shown here is derived from an EMBL/GenBank/DDBJ whole genome shotgun (WGS) entry which is preliminary data.</text>
</comment>
<dbReference type="GO" id="GO:0051479">
    <property type="term" value="P:mannosylglycerate biosynthetic process"/>
    <property type="evidence" value="ECO:0007669"/>
    <property type="project" value="InterPro"/>
</dbReference>
<dbReference type="Proteomes" id="UP000002171">
    <property type="component" value="Unassembled WGS sequence"/>
</dbReference>
<dbReference type="Pfam" id="PF08282">
    <property type="entry name" value="Hydrolase_3"/>
    <property type="match status" value="1"/>
</dbReference>
<dbReference type="NCBIfam" id="TIGR01486">
    <property type="entry name" value="HAD-SF-IIB-MPGP"/>
    <property type="match status" value="1"/>
</dbReference>
<keyword evidence="2 4" id="KW-0378">Hydrolase</keyword>
<evidence type="ECO:0000256" key="1">
    <source>
        <dbReference type="ARBA" id="ARBA00022723"/>
    </source>
</evidence>
<dbReference type="PANTHER" id="PTHR10000">
    <property type="entry name" value="PHOSPHOSERINE PHOSPHATASE"/>
    <property type="match status" value="1"/>
</dbReference>
<dbReference type="GO" id="GO:0050531">
    <property type="term" value="F:mannosyl-3-phosphoglycerate phosphatase activity"/>
    <property type="evidence" value="ECO:0007669"/>
    <property type="project" value="InterPro"/>
</dbReference>